<protein>
    <recommendedName>
        <fullName evidence="3 11">NADH dehydrogenase [ubiquinone] iron-sulfur protein 4, mitochondrial</fullName>
    </recommendedName>
</protein>
<comment type="subcellular location">
    <subcellularLocation>
        <location evidence="11">Mitochondrion inner membrane</location>
        <topology evidence="11">Peripheral membrane protein</topology>
        <orientation evidence="11">Matrix side</orientation>
    </subcellularLocation>
</comment>
<dbReference type="Pfam" id="PF04800">
    <property type="entry name" value="NDUS4"/>
    <property type="match status" value="1"/>
</dbReference>
<proteinExistence type="inferred from homology"/>
<evidence type="ECO:0000256" key="8">
    <source>
        <dbReference type="ARBA" id="ARBA00022982"/>
    </source>
</evidence>
<evidence type="ECO:0000256" key="1">
    <source>
        <dbReference type="ARBA" id="ARBA00003195"/>
    </source>
</evidence>
<dbReference type="AlphaFoldDB" id="A0AAN8JNY1"/>
<dbReference type="FunFam" id="3.30.160.190:FF:000001">
    <property type="entry name" value="NADH-ubiquinone oxidoreductase 21 kDa subunit mitochondrial"/>
    <property type="match status" value="1"/>
</dbReference>
<organism evidence="13 14">
    <name type="scientific">Patella caerulea</name>
    <name type="common">Rayed Mediterranean limpet</name>
    <dbReference type="NCBI Taxonomy" id="87958"/>
    <lineage>
        <taxon>Eukaryota</taxon>
        <taxon>Metazoa</taxon>
        <taxon>Spiralia</taxon>
        <taxon>Lophotrochozoa</taxon>
        <taxon>Mollusca</taxon>
        <taxon>Gastropoda</taxon>
        <taxon>Patellogastropoda</taxon>
        <taxon>Patelloidea</taxon>
        <taxon>Patellidae</taxon>
        <taxon>Patella</taxon>
    </lineage>
</organism>
<dbReference type="Gene3D" id="3.30.160.190">
    <property type="entry name" value="atu1810 like domain"/>
    <property type="match status" value="1"/>
</dbReference>
<evidence type="ECO:0000256" key="3">
    <source>
        <dbReference type="ARBA" id="ARBA00015796"/>
    </source>
</evidence>
<evidence type="ECO:0000256" key="2">
    <source>
        <dbReference type="ARBA" id="ARBA00005882"/>
    </source>
</evidence>
<dbReference type="PANTHER" id="PTHR12219:SF8">
    <property type="entry name" value="NADH DEHYDROGENASE [UBIQUINONE] IRON-SULFUR PROTEIN 4, MITOCHONDRIAL"/>
    <property type="match status" value="1"/>
</dbReference>
<keyword evidence="10 11" id="KW-0472">Membrane</keyword>
<gene>
    <name evidence="13" type="ORF">SNE40_012223</name>
</gene>
<keyword evidence="4 11" id="KW-0813">Transport</keyword>
<evidence type="ECO:0000313" key="13">
    <source>
        <dbReference type="EMBL" id="KAK6179995.1"/>
    </source>
</evidence>
<comment type="function">
    <text evidence="1 11">Accessory subunit of the mitochondrial membrane respiratory chain NADH dehydrogenase (Complex I), that is believed not to be involved in catalysis. Complex I functions in the transfer of electrons from NADH to the respiratory chain. The immediate electron acceptor for the enzyme is believed to be ubiquinone.</text>
</comment>
<evidence type="ECO:0000256" key="9">
    <source>
        <dbReference type="ARBA" id="ARBA00023128"/>
    </source>
</evidence>
<comment type="similarity">
    <text evidence="2 11">Belongs to the complex I NDUFS4 subunit family.</text>
</comment>
<accession>A0AAN8JNY1</accession>
<keyword evidence="8 11" id="KW-0249">Electron transport</keyword>
<keyword evidence="14" id="KW-1185">Reference proteome</keyword>
<keyword evidence="9 11" id="KW-0496">Mitochondrion</keyword>
<evidence type="ECO:0000256" key="12">
    <source>
        <dbReference type="SAM" id="MobiDB-lite"/>
    </source>
</evidence>
<dbReference type="InterPro" id="IPR006885">
    <property type="entry name" value="NADH_UbQ_FeS_4_mit-like"/>
</dbReference>
<dbReference type="InterPro" id="IPR038532">
    <property type="entry name" value="NDUFS4-like_sf"/>
</dbReference>
<keyword evidence="7 11" id="KW-0809">Transit peptide</keyword>
<dbReference type="Proteomes" id="UP001347796">
    <property type="component" value="Unassembled WGS sequence"/>
</dbReference>
<dbReference type="PANTHER" id="PTHR12219">
    <property type="entry name" value="NADH-UBIQUINONE OXIDOREDUCTASE"/>
    <property type="match status" value="1"/>
</dbReference>
<evidence type="ECO:0000256" key="4">
    <source>
        <dbReference type="ARBA" id="ARBA00022448"/>
    </source>
</evidence>
<evidence type="ECO:0000256" key="10">
    <source>
        <dbReference type="ARBA" id="ARBA00023136"/>
    </source>
</evidence>
<comment type="caution">
    <text evidence="13">The sequence shown here is derived from an EMBL/GenBank/DDBJ whole genome shotgun (WGS) entry which is preliminary data.</text>
</comment>
<evidence type="ECO:0000256" key="7">
    <source>
        <dbReference type="ARBA" id="ARBA00022946"/>
    </source>
</evidence>
<dbReference type="GO" id="GO:0005743">
    <property type="term" value="C:mitochondrial inner membrane"/>
    <property type="evidence" value="ECO:0007669"/>
    <property type="project" value="UniProtKB-SubCell"/>
</dbReference>
<keyword evidence="6 11" id="KW-0999">Mitochondrion inner membrane</keyword>
<name>A0AAN8JNY1_PATCE</name>
<feature type="region of interest" description="Disordered" evidence="12">
    <location>
        <begin position="25"/>
        <end position="47"/>
    </location>
</feature>
<evidence type="ECO:0000256" key="6">
    <source>
        <dbReference type="ARBA" id="ARBA00022792"/>
    </source>
</evidence>
<keyword evidence="5 11" id="KW-0679">Respiratory chain</keyword>
<dbReference type="GO" id="GO:0022900">
    <property type="term" value="P:electron transport chain"/>
    <property type="evidence" value="ECO:0007669"/>
    <property type="project" value="InterPro"/>
</dbReference>
<evidence type="ECO:0000256" key="11">
    <source>
        <dbReference type="RuleBase" id="RU367010"/>
    </source>
</evidence>
<sequence length="176" mass="19817">MAALGSRLVGQIRNSVRVGIARSFAGSSESSGSGLRTVPGASQTSNDKDVQTITVEDKVLDLSSISGVPEEHVKTRLVRIFVPTRNAMQSGSYGTRNWRIEFDQRERWENPLMGWTSSADPLSTVNVDFINLEDAEAFCMKNGWQYFVEKQKVPTFKKKNYGDNYSWNKRTRKSTK</sequence>
<reference evidence="13 14" key="1">
    <citation type="submission" date="2024-01" db="EMBL/GenBank/DDBJ databases">
        <title>The genome of the rayed Mediterranean limpet Patella caerulea (Linnaeus, 1758).</title>
        <authorList>
            <person name="Anh-Thu Weber A."/>
            <person name="Halstead-Nussloch G."/>
        </authorList>
    </citation>
    <scope>NUCLEOTIDE SEQUENCE [LARGE SCALE GENOMIC DNA]</scope>
    <source>
        <strain evidence="13">AATW-2023a</strain>
        <tissue evidence="13">Whole specimen</tissue>
    </source>
</reference>
<evidence type="ECO:0000256" key="5">
    <source>
        <dbReference type="ARBA" id="ARBA00022660"/>
    </source>
</evidence>
<evidence type="ECO:0000313" key="14">
    <source>
        <dbReference type="Proteomes" id="UP001347796"/>
    </source>
</evidence>
<dbReference type="EMBL" id="JAZGQO010000008">
    <property type="protein sequence ID" value="KAK6179995.1"/>
    <property type="molecule type" value="Genomic_DNA"/>
</dbReference>